<dbReference type="PANTHER" id="PTHR46769:SF2">
    <property type="entry name" value="FIBROCYSTIN-L ISOFORM 2 PRECURSOR-RELATED"/>
    <property type="match status" value="1"/>
</dbReference>
<dbReference type="InterPro" id="IPR014756">
    <property type="entry name" value="Ig_E-set"/>
</dbReference>
<feature type="signal peptide" evidence="2">
    <location>
        <begin position="1"/>
        <end position="20"/>
    </location>
</feature>
<comment type="caution">
    <text evidence="4">The sequence shown here is derived from an EMBL/GenBank/DDBJ whole genome shotgun (WGS) entry which is preliminary data.</text>
</comment>
<sequence length="496" mass="49086">MAYTSRAHRAKALAAAVAVAATVVQPSAAFSAGSPLGSASGSIRAVSAVPVVQSLTPAVGSVEGGTAVTVIGSGFTTLDRTNPDAVKFGDLPAARLMVVSDTKLVAVAPARTAGNVQVTVVNANGPSVSRTASFGYRAALAAAFEAITTTATGGVQIPVDVVGGGAGATSAEFTTLKITALVGDVAAKVTWVSSERVKVTLPATTKLGSFPLRLVQGGFAGPQSDATVTYLPGITSVTPSGVGTEGGDLVKIVGAGFGTVDPEDPSAVTFGGVPAADFTVVSDTVIQAVAPAGEAGSAAVQVTTASGSNPESAAARVTYLGALGLDLTGDVFVRAGGGKHLLAVTGATLGDNAKAFGASGISLRLGKTKLTASWVDPTHLSVTLPPPTGDSVTLTLLNGTVSAEVTIPVIPVITSISSATDTIAGGKKVTVKIAGATTATDFRFGSAEATCEGDKSVYVCVVPPADEAGPVWVRFTSGDVVSRFTETATFSYSDLD</sequence>
<dbReference type="CDD" id="cd00102">
    <property type="entry name" value="IPT"/>
    <property type="match status" value="1"/>
</dbReference>
<keyword evidence="5" id="KW-1185">Reference proteome</keyword>
<dbReference type="Pfam" id="PF01833">
    <property type="entry name" value="TIG"/>
    <property type="match status" value="3"/>
</dbReference>
<dbReference type="RefSeq" id="WP_106316927.1">
    <property type="nucleotide sequence ID" value="NZ_BOMO01000045.1"/>
</dbReference>
<proteinExistence type="predicted"/>
<feature type="domain" description="IPT/TIG" evidence="3">
    <location>
        <begin position="49"/>
        <end position="137"/>
    </location>
</feature>
<dbReference type="OrthoDB" id="3289082at2"/>
<evidence type="ECO:0000259" key="3">
    <source>
        <dbReference type="SMART" id="SM00429"/>
    </source>
</evidence>
<dbReference type="SUPFAM" id="SSF81296">
    <property type="entry name" value="E set domains"/>
    <property type="match status" value="2"/>
</dbReference>
<dbReference type="EMBL" id="PVMZ01000003">
    <property type="protein sequence ID" value="PRX23776.1"/>
    <property type="molecule type" value="Genomic_DNA"/>
</dbReference>
<dbReference type="SMART" id="SM00429">
    <property type="entry name" value="IPT"/>
    <property type="match status" value="3"/>
</dbReference>
<dbReference type="GO" id="GO:0005975">
    <property type="term" value="P:carbohydrate metabolic process"/>
    <property type="evidence" value="ECO:0007669"/>
    <property type="project" value="UniProtKB-ARBA"/>
</dbReference>
<name>A0A2T0KKC9_9ACTN</name>
<evidence type="ECO:0000313" key="4">
    <source>
        <dbReference type="EMBL" id="PRX23776.1"/>
    </source>
</evidence>
<feature type="domain" description="IPT/TIG" evidence="3">
    <location>
        <begin position="231"/>
        <end position="320"/>
    </location>
</feature>
<dbReference type="AlphaFoldDB" id="A0A2T0KKC9"/>
<evidence type="ECO:0000256" key="2">
    <source>
        <dbReference type="SAM" id="SignalP"/>
    </source>
</evidence>
<accession>A0A2T0KKC9</accession>
<organism evidence="4 5">
    <name type="scientific">Actinoplanes italicus</name>
    <dbReference type="NCBI Taxonomy" id="113567"/>
    <lineage>
        <taxon>Bacteria</taxon>
        <taxon>Bacillati</taxon>
        <taxon>Actinomycetota</taxon>
        <taxon>Actinomycetes</taxon>
        <taxon>Micromonosporales</taxon>
        <taxon>Micromonosporaceae</taxon>
        <taxon>Actinoplanes</taxon>
    </lineage>
</organism>
<reference evidence="4 5" key="1">
    <citation type="submission" date="2018-03" db="EMBL/GenBank/DDBJ databases">
        <title>Genomic Encyclopedia of Archaeal and Bacterial Type Strains, Phase II (KMG-II): from individual species to whole genera.</title>
        <authorList>
            <person name="Goeker M."/>
        </authorList>
    </citation>
    <scope>NUCLEOTIDE SEQUENCE [LARGE SCALE GENOMIC DNA]</scope>
    <source>
        <strain evidence="4 5">DSM 43146</strain>
    </source>
</reference>
<keyword evidence="1 2" id="KW-0732">Signal</keyword>
<dbReference type="Proteomes" id="UP000239415">
    <property type="component" value="Unassembled WGS sequence"/>
</dbReference>
<dbReference type="InterPro" id="IPR052387">
    <property type="entry name" value="Fibrocystin"/>
</dbReference>
<evidence type="ECO:0000256" key="1">
    <source>
        <dbReference type="ARBA" id="ARBA00022729"/>
    </source>
</evidence>
<feature type="chain" id="PRO_5038642245" evidence="2">
    <location>
        <begin position="21"/>
        <end position="496"/>
    </location>
</feature>
<protein>
    <submittedName>
        <fullName evidence="4">IPT/TIG domain-containing protein</fullName>
    </submittedName>
</protein>
<feature type="domain" description="IPT/TIG" evidence="3">
    <location>
        <begin position="410"/>
        <end position="493"/>
    </location>
</feature>
<evidence type="ECO:0000313" key="5">
    <source>
        <dbReference type="Proteomes" id="UP000239415"/>
    </source>
</evidence>
<gene>
    <name evidence="4" type="ORF">CLV67_103525</name>
</gene>
<dbReference type="Gene3D" id="2.60.40.10">
    <property type="entry name" value="Immunoglobulins"/>
    <property type="match status" value="3"/>
</dbReference>
<dbReference type="PANTHER" id="PTHR46769">
    <property type="entry name" value="POLYCYSTIC KIDNEY AND HEPATIC DISEASE 1 (AUTOSOMAL RECESSIVE)-LIKE 1"/>
    <property type="match status" value="1"/>
</dbReference>
<dbReference type="InterPro" id="IPR002909">
    <property type="entry name" value="IPT_dom"/>
</dbReference>
<dbReference type="InterPro" id="IPR013783">
    <property type="entry name" value="Ig-like_fold"/>
</dbReference>